<dbReference type="PATRIC" id="fig|234621.6.peg.3364"/>
<accession>C0ZYY9</accession>
<gene>
    <name evidence="1" type="ordered locus">RER_28660</name>
</gene>
<dbReference type="RefSeq" id="WP_020907592.1">
    <property type="nucleotide sequence ID" value="NC_012490.1"/>
</dbReference>
<evidence type="ECO:0000313" key="1">
    <source>
        <dbReference type="EMBL" id="BAH33574.1"/>
    </source>
</evidence>
<evidence type="ECO:0000313" key="2">
    <source>
        <dbReference type="Proteomes" id="UP000002204"/>
    </source>
</evidence>
<dbReference type="AlphaFoldDB" id="C0ZYY9"/>
<dbReference type="EMBL" id="AP008957">
    <property type="protein sequence ID" value="BAH33574.1"/>
    <property type="molecule type" value="Genomic_DNA"/>
</dbReference>
<reference evidence="1 2" key="2">
    <citation type="journal article" date="2006" name="Environ. Microbiol.">
        <title>Sequence analysis of three plasmids harboured in Rhodococcus erythropolis strain PR4.</title>
        <authorList>
            <person name="Sekine M."/>
            <person name="Tanikawa S."/>
            <person name="Omata S."/>
            <person name="Saito M."/>
            <person name="Fujisawa T."/>
            <person name="Tsukatani N."/>
            <person name="Tajima T."/>
            <person name="Sekigawa T."/>
            <person name="Kosugi H."/>
            <person name="Matsuo Y."/>
            <person name="Nishiko R."/>
            <person name="Imamura K."/>
            <person name="Ito M."/>
            <person name="Narita H."/>
            <person name="Tago S."/>
            <person name="Fujita N."/>
            <person name="Harayama S."/>
        </authorList>
    </citation>
    <scope>NUCLEOTIDE SEQUENCE [LARGE SCALE GENOMIC DNA]</scope>
    <source>
        <strain evidence="2">PR4 / NBRC 100887</strain>
    </source>
</reference>
<dbReference type="KEGG" id="rer:RER_28660"/>
<dbReference type="Proteomes" id="UP000002204">
    <property type="component" value="Chromosome"/>
</dbReference>
<name>C0ZYY9_RHOE4</name>
<proteinExistence type="predicted"/>
<sequence length="86" mass="9182">MGALDLSDRLGEDEITGLAKTHSAVDFPLVGGPQSAQYMAVVHARMDHLALVGLRSGELAELRWNALDLGAGRIPMAELTRDRVTG</sequence>
<dbReference type="HOGENOM" id="CLU_2495812_0_0_11"/>
<reference evidence="2" key="1">
    <citation type="submission" date="2005-03" db="EMBL/GenBank/DDBJ databases">
        <title>Comparison of the complete genome sequences of Rhodococcus erythropolis PR4 and Rhodococcus opacus B4.</title>
        <authorList>
            <person name="Takarada H."/>
            <person name="Sekine M."/>
            <person name="Hosoyama A."/>
            <person name="Yamada R."/>
            <person name="Fujisawa T."/>
            <person name="Omata S."/>
            <person name="Shimizu A."/>
            <person name="Tsukatani N."/>
            <person name="Tanikawa S."/>
            <person name="Fujita N."/>
            <person name="Harayama S."/>
        </authorList>
    </citation>
    <scope>NUCLEOTIDE SEQUENCE [LARGE SCALE GENOMIC DNA]</scope>
    <source>
        <strain evidence="2">PR4 / NBRC 100887</strain>
    </source>
</reference>
<organism evidence="1 2">
    <name type="scientific">Rhodococcus erythropolis (strain PR4 / NBRC 100887)</name>
    <dbReference type="NCBI Taxonomy" id="234621"/>
    <lineage>
        <taxon>Bacteria</taxon>
        <taxon>Bacillati</taxon>
        <taxon>Actinomycetota</taxon>
        <taxon>Actinomycetes</taxon>
        <taxon>Mycobacteriales</taxon>
        <taxon>Nocardiaceae</taxon>
        <taxon>Rhodococcus</taxon>
        <taxon>Rhodococcus erythropolis group</taxon>
    </lineage>
</organism>
<protein>
    <submittedName>
        <fullName evidence="1">Uncharacterized protein</fullName>
    </submittedName>
</protein>